<protein>
    <submittedName>
        <fullName evidence="1">Uncharacterized protein</fullName>
    </submittedName>
</protein>
<dbReference type="EMBL" id="PQ287320">
    <property type="protein sequence ID" value="XHV10508.1"/>
    <property type="molecule type" value="Genomic_DNA"/>
</dbReference>
<dbReference type="Gene3D" id="1.10.10.60">
    <property type="entry name" value="Homeodomain-like"/>
    <property type="match status" value="1"/>
</dbReference>
<reference evidence="1" key="1">
    <citation type="submission" date="2024-10" db="EMBL/GenBank/DDBJ databases">
        <title>Genetic diversity among independent isolates of the Dolichocephalovirinae subfamily.</title>
        <authorList>
            <person name="Ely B."/>
            <person name="Thomas Q."/>
            <person name="Mohammadi T."/>
        </authorList>
    </citation>
    <scope>NUCLEOTIDE SEQUENCE</scope>
</reference>
<proteinExistence type="predicted"/>
<evidence type="ECO:0000313" key="1">
    <source>
        <dbReference type="EMBL" id="XHV10508.1"/>
    </source>
</evidence>
<gene>
    <name evidence="1" type="ORF">BL57_036</name>
</gene>
<accession>A0AB74UM48</accession>
<name>A0AB74UM48_9VIRU</name>
<sequence length="113" mass="12731">MKRGPKPRFDHDAAIKLAEEEGLSNHEIAKRLGVTHVSIHFLIKRRAPHLIDRVRPPRPTQFDHDKAIALYTTGLTYREVGEDLGVSAAAVYNVVAKKAPHLLGRPSRRRPKT</sequence>
<organism evidence="1">
    <name type="scientific">Caulobacter phage BL57</name>
    <dbReference type="NCBI Taxonomy" id="3348355"/>
    <lineage>
        <taxon>Viruses</taxon>
    </lineage>
</organism>